<keyword evidence="3" id="KW-1003">Cell membrane</keyword>
<feature type="transmembrane region" description="Helical" evidence="8">
    <location>
        <begin position="864"/>
        <end position="883"/>
    </location>
</feature>
<gene>
    <name evidence="9" type="ordered locus">Oter_3802</name>
</gene>
<keyword evidence="4" id="KW-0997">Cell inner membrane</keyword>
<feature type="transmembrane region" description="Helical" evidence="8">
    <location>
        <begin position="1007"/>
        <end position="1033"/>
    </location>
</feature>
<reference evidence="9 10" key="1">
    <citation type="journal article" date="2011" name="J. Bacteriol.">
        <title>Genome sequence of the verrucomicrobium Opitutus terrae PB90-1, an abundant inhabitant of rice paddy soil ecosystems.</title>
        <authorList>
            <person name="van Passel M.W."/>
            <person name="Kant R."/>
            <person name="Palva A."/>
            <person name="Copeland A."/>
            <person name="Lucas S."/>
            <person name="Lapidus A."/>
            <person name="Glavina del Rio T."/>
            <person name="Pitluck S."/>
            <person name="Goltsman E."/>
            <person name="Clum A."/>
            <person name="Sun H."/>
            <person name="Schmutz J."/>
            <person name="Larimer F.W."/>
            <person name="Land M.L."/>
            <person name="Hauser L."/>
            <person name="Kyrpides N."/>
            <person name="Mikhailova N."/>
            <person name="Richardson P.P."/>
            <person name="Janssen P.H."/>
            <person name="de Vos W.M."/>
            <person name="Smidt H."/>
        </authorList>
    </citation>
    <scope>NUCLEOTIDE SEQUENCE [LARGE SCALE GENOMIC DNA]</scope>
    <source>
        <strain evidence="10">DSM 11246 / JCM 15787 / PB90-1</strain>
    </source>
</reference>
<dbReference type="AlphaFoldDB" id="B1ZYH9"/>
<keyword evidence="5 8" id="KW-0812">Transmembrane</keyword>
<feature type="transmembrane region" description="Helical" evidence="8">
    <location>
        <begin position="979"/>
        <end position="1001"/>
    </location>
</feature>
<evidence type="ECO:0000256" key="1">
    <source>
        <dbReference type="ARBA" id="ARBA00004429"/>
    </source>
</evidence>
<dbReference type="Gene3D" id="3.30.2090.10">
    <property type="entry name" value="Multidrug efflux transporter AcrB TolC docking domain, DN and DC subdomains"/>
    <property type="match status" value="2"/>
</dbReference>
<feature type="transmembrane region" description="Helical" evidence="8">
    <location>
        <begin position="21"/>
        <end position="39"/>
    </location>
</feature>
<feature type="transmembrane region" description="Helical" evidence="8">
    <location>
        <begin position="441"/>
        <end position="461"/>
    </location>
</feature>
<evidence type="ECO:0000256" key="2">
    <source>
        <dbReference type="ARBA" id="ARBA00022448"/>
    </source>
</evidence>
<comment type="subcellular location">
    <subcellularLocation>
        <location evidence="1">Cell inner membrane</location>
        <topology evidence="1">Multi-pass membrane protein</topology>
    </subcellularLocation>
</comment>
<feature type="transmembrane region" description="Helical" evidence="8">
    <location>
        <begin position="537"/>
        <end position="556"/>
    </location>
</feature>
<name>B1ZYH9_OPITP</name>
<dbReference type="PRINTS" id="PR00702">
    <property type="entry name" value="ACRIFLAVINRP"/>
</dbReference>
<protein>
    <submittedName>
        <fullName evidence="9">Acriflavin resistance protein</fullName>
    </submittedName>
</protein>
<dbReference type="PANTHER" id="PTHR32063">
    <property type="match status" value="1"/>
</dbReference>
<feature type="transmembrane region" description="Helical" evidence="8">
    <location>
        <begin position="370"/>
        <end position="390"/>
    </location>
</feature>
<feature type="transmembrane region" description="Helical" evidence="8">
    <location>
        <begin position="930"/>
        <end position="954"/>
    </location>
</feature>
<dbReference type="GO" id="GO:0005886">
    <property type="term" value="C:plasma membrane"/>
    <property type="evidence" value="ECO:0007669"/>
    <property type="project" value="UniProtKB-SubCell"/>
</dbReference>
<dbReference type="EMBL" id="CP001032">
    <property type="protein sequence ID" value="ACB77077.1"/>
    <property type="molecule type" value="Genomic_DNA"/>
</dbReference>
<evidence type="ECO:0000256" key="7">
    <source>
        <dbReference type="ARBA" id="ARBA00023136"/>
    </source>
</evidence>
<dbReference type="InterPro" id="IPR027463">
    <property type="entry name" value="AcrB_DN_DC_subdom"/>
</dbReference>
<sequence>MRGDYTHHHMKSFTDIFIRRPVLAIVVNLVIVIAGVQAWRSLNVRQYPRSENASVNVSTVYVGASAELVRGFVTTPLERAIASADGIDYVQSKSLQGFSMINARLKLNYEPTKALADITAKVNQVRNDLPPEAEVPSISVESADSQFASAYLSFASDMLSQAEITDYLTRVVQPRLGAVAGVQRAEVLGARTFAMRIWLKPEKMAALNISPAQVRQALAANNYLAAVGSTKGSLVQVNLTANTDLHSVEEFKRLVVRQYNDTTVRLEDVADVVLGAEDYDTEVRYSGQTAVFMGIFPLPNANTIDVVKRVRTELDAIKRDLPSGLEARIGYDASEYISNAISEVTHTLLDTLLIVVVVIFLFLGSLRSAVVPVIAIPVSLIGGVFLMQTFGFTLNLLTLLAIVLSVGLVVDDAIVVVENVERHLREGLSPRQAAMKGARELVGPVIAMTVTLAAVYAPIGLQGGLTGALFREFALTLAGAVTISGIVALTLSPTMAAHMLRSAAEEERGFTGWVNHHFDRLREAYGRALGRTLQARPFVYAIWFVVGALAFPMYMFSPKELAPTEDQSVIFGIINAPANATADQKRIYARAAEQAFLSTPEVDLTFQIMLPPSAGAALGADGFSGMVLKPWHAPRERTVFEILPEVQAKLSQIPGIQMFATTPSALPGGSNFPVEFVIASTAESDQLLEFAHQIQAKAMQSGIFFFPPLIDLKYDQPQARVIIDREKVATLGLNLSQVGADLASALGGNFVNRFNIEGRSYKVIPQIERSERLNPEQLEDIYITGPRNQLIPLNAVAHIEHQTVPRSLNRFQQLNAVTLSGQTNRTLDQALKVLEEAARDILPPGYSVDYTGESRQLRQEGNKFLPAFILAIVLIFLALAVQFNSFRDPLVILLGSVPLAMFGALVFTVLKMPNPNVPFWTNGWTTTLNIYAQVGLVTLVGLIAKNGILVVEFANKLQEQGRSKIEAVHEAAMTRLRPVLMTSVATVAGHFPLTLVTGAGAAARNSIGLVLVGGMTIGTIFTLFVLPSLYVLIAKEHRAVAREPVFESNLEPAPTFAK</sequence>
<dbReference type="HOGENOM" id="CLU_002755_1_2_0"/>
<dbReference type="Gene3D" id="3.30.70.1320">
    <property type="entry name" value="Multidrug efflux transporter AcrB pore domain like"/>
    <property type="match status" value="1"/>
</dbReference>
<dbReference type="GO" id="GO:0042910">
    <property type="term" value="F:xenobiotic transmembrane transporter activity"/>
    <property type="evidence" value="ECO:0007669"/>
    <property type="project" value="TreeGrafter"/>
</dbReference>
<evidence type="ECO:0000256" key="8">
    <source>
        <dbReference type="SAM" id="Phobius"/>
    </source>
</evidence>
<feature type="transmembrane region" description="Helical" evidence="8">
    <location>
        <begin position="344"/>
        <end position="363"/>
    </location>
</feature>
<proteinExistence type="predicted"/>
<feature type="transmembrane region" description="Helical" evidence="8">
    <location>
        <begin position="396"/>
        <end position="420"/>
    </location>
</feature>
<dbReference type="Gene3D" id="3.30.70.1430">
    <property type="entry name" value="Multidrug efflux transporter AcrB pore domain"/>
    <property type="match status" value="2"/>
</dbReference>
<evidence type="ECO:0000256" key="4">
    <source>
        <dbReference type="ARBA" id="ARBA00022519"/>
    </source>
</evidence>
<dbReference type="STRING" id="452637.Oter_3802"/>
<dbReference type="KEGG" id="ote:Oter_3802"/>
<evidence type="ECO:0000256" key="3">
    <source>
        <dbReference type="ARBA" id="ARBA00022475"/>
    </source>
</evidence>
<dbReference type="FunFam" id="1.20.1640.10:FF:000001">
    <property type="entry name" value="Efflux pump membrane transporter"/>
    <property type="match status" value="1"/>
</dbReference>
<dbReference type="SUPFAM" id="SSF82693">
    <property type="entry name" value="Multidrug efflux transporter AcrB pore domain, PN1, PN2, PC1 and PC2 subdomains"/>
    <property type="match status" value="3"/>
</dbReference>
<evidence type="ECO:0000256" key="6">
    <source>
        <dbReference type="ARBA" id="ARBA00022989"/>
    </source>
</evidence>
<keyword evidence="2" id="KW-0813">Transport</keyword>
<keyword evidence="6 8" id="KW-1133">Transmembrane helix</keyword>
<feature type="transmembrane region" description="Helical" evidence="8">
    <location>
        <begin position="890"/>
        <end position="910"/>
    </location>
</feature>
<dbReference type="Pfam" id="PF00873">
    <property type="entry name" value="ACR_tran"/>
    <property type="match status" value="1"/>
</dbReference>
<dbReference type="InterPro" id="IPR001036">
    <property type="entry name" value="Acrflvin-R"/>
</dbReference>
<dbReference type="Gene3D" id="3.30.70.1440">
    <property type="entry name" value="Multidrug efflux transporter AcrB pore domain"/>
    <property type="match status" value="1"/>
</dbReference>
<evidence type="ECO:0000256" key="5">
    <source>
        <dbReference type="ARBA" id="ARBA00022692"/>
    </source>
</evidence>
<dbReference type="SUPFAM" id="SSF82866">
    <property type="entry name" value="Multidrug efflux transporter AcrB transmembrane domain"/>
    <property type="match status" value="2"/>
</dbReference>
<dbReference type="eggNOG" id="COG0841">
    <property type="taxonomic scope" value="Bacteria"/>
</dbReference>
<dbReference type="Proteomes" id="UP000007013">
    <property type="component" value="Chromosome"/>
</dbReference>
<keyword evidence="10" id="KW-1185">Reference proteome</keyword>
<organism evidence="9 10">
    <name type="scientific">Opitutus terrae (strain DSM 11246 / JCM 15787 / PB90-1)</name>
    <dbReference type="NCBI Taxonomy" id="452637"/>
    <lineage>
        <taxon>Bacteria</taxon>
        <taxon>Pseudomonadati</taxon>
        <taxon>Verrucomicrobiota</taxon>
        <taxon>Opitutia</taxon>
        <taxon>Opitutales</taxon>
        <taxon>Opitutaceae</taxon>
        <taxon>Opitutus</taxon>
    </lineage>
</organism>
<evidence type="ECO:0000313" key="9">
    <source>
        <dbReference type="EMBL" id="ACB77077.1"/>
    </source>
</evidence>
<evidence type="ECO:0000313" key="10">
    <source>
        <dbReference type="Proteomes" id="UP000007013"/>
    </source>
</evidence>
<accession>B1ZYH9</accession>
<dbReference type="SUPFAM" id="SSF82714">
    <property type="entry name" value="Multidrug efflux transporter AcrB TolC docking domain, DN and DC subdomains"/>
    <property type="match status" value="2"/>
</dbReference>
<dbReference type="PANTHER" id="PTHR32063:SF14">
    <property type="entry name" value="BLL4319 PROTEIN"/>
    <property type="match status" value="1"/>
</dbReference>
<keyword evidence="7 8" id="KW-0472">Membrane</keyword>
<dbReference type="Gene3D" id="1.20.1640.10">
    <property type="entry name" value="Multidrug efflux transporter AcrB transmembrane domain"/>
    <property type="match status" value="2"/>
</dbReference>
<feature type="transmembrane region" description="Helical" evidence="8">
    <location>
        <begin position="473"/>
        <end position="491"/>
    </location>
</feature>